<protein>
    <submittedName>
        <fullName evidence="3">Myotubularin-associated protein</fullName>
    </submittedName>
</protein>
<reference evidence="3 4" key="1">
    <citation type="submission" date="2023-09" db="EMBL/GenBank/DDBJ databases">
        <title>Nesidiocoris tenuis whole genome shotgun sequence.</title>
        <authorList>
            <person name="Shibata T."/>
            <person name="Shimoda M."/>
            <person name="Kobayashi T."/>
            <person name="Uehara T."/>
        </authorList>
    </citation>
    <scope>NUCLEOTIDE SEQUENCE [LARGE SCALE GENOMIC DNA]</scope>
    <source>
        <strain evidence="3 4">Japan</strain>
    </source>
</reference>
<dbReference type="InterPro" id="IPR011993">
    <property type="entry name" value="PH-like_dom_sf"/>
</dbReference>
<dbReference type="PROSITE" id="PS51339">
    <property type="entry name" value="PPASE_MYOTUBULARIN"/>
    <property type="match status" value="1"/>
</dbReference>
<dbReference type="InterPro" id="IPR030564">
    <property type="entry name" value="Myotubularin"/>
</dbReference>
<feature type="domain" description="Myotubularin phosphatase" evidence="2">
    <location>
        <begin position="192"/>
        <end position="549"/>
    </location>
</feature>
<evidence type="ECO:0000313" key="4">
    <source>
        <dbReference type="Proteomes" id="UP001307889"/>
    </source>
</evidence>
<accession>A0ABN7AC03</accession>
<dbReference type="SUPFAM" id="SSF50729">
    <property type="entry name" value="PH domain-like"/>
    <property type="match status" value="1"/>
</dbReference>
<dbReference type="InterPro" id="IPR010569">
    <property type="entry name" value="Myotubularin-like_Pase_dom"/>
</dbReference>
<gene>
    <name evidence="3" type="ORF">NTJ_00609</name>
</gene>
<dbReference type="Gene3D" id="2.30.29.30">
    <property type="entry name" value="Pleckstrin-homology domain (PH domain)/Phosphotyrosine-binding domain (PTB)"/>
    <property type="match status" value="1"/>
</dbReference>
<dbReference type="EMBL" id="AP028909">
    <property type="protein sequence ID" value="BES87802.1"/>
    <property type="molecule type" value="Genomic_DNA"/>
</dbReference>
<evidence type="ECO:0000313" key="3">
    <source>
        <dbReference type="EMBL" id="BES87802.1"/>
    </source>
</evidence>
<dbReference type="Proteomes" id="UP001307889">
    <property type="component" value="Chromosome 1"/>
</dbReference>
<dbReference type="InterPro" id="IPR029021">
    <property type="entry name" value="Prot-tyrosine_phosphatase-like"/>
</dbReference>
<sequence>MADKRMSSSFKSYLGIDDDILNSSYDDSFSEHFPPKLLRGERIITEAHQVLLFAQCSERKQGKSGVLYVTNFKLSFITADEKDKEEVSFEDSTQLGENDVCLSNVDALYLFGNEKKKRLVPDKSFNEKVKGLYVVCKNMRVLSFSFKFSPRGEGKNLANVLLHHAFPKRHHLLFAYDFREEPIVMRSGTNMFQEAGDWGIELARTGCQGWRLSGANHNFQMSPNLPKWLVVPLKVLDCQLQTASRHFCSGRPPLWCWSSPNGASLVRMADLMPTITDRVQENIMLESVRTSHPKRKQPIIVDLTKDMPSFRDVQVSYCKLRELCTPEDLKQFWTQDQHFLTHLENSKWLLYVSNSLTKSLVAAKWLYDDYTVVLQESNGRDMTSVVACITQILLDPYYRTIIGFQSLVQREWVIMGHPFCSRLSHVYSNDNLEAPVFLLFLDCVWQLLVQFPTDFQFTETYLTVLWDCSLVSIYDTFLFDCERDRQFSSKDPNTPLVLRNVWDELLSDSNASLFFSPFYQPPASLKITSLNYLPVQCQISCLSVWQQCYLRHLPILEIKGGGNPQIDLLARVLASQSEDSANLANDSITLESLSKVGSFYPFSPCFSPSSANPPSALLLSTLSLNTSFHSTEIMLDSQSILNAPD</sequence>
<evidence type="ECO:0000259" key="2">
    <source>
        <dbReference type="PROSITE" id="PS51339"/>
    </source>
</evidence>
<evidence type="ECO:0000256" key="1">
    <source>
        <dbReference type="ARBA" id="ARBA00007471"/>
    </source>
</evidence>
<keyword evidence="4" id="KW-1185">Reference proteome</keyword>
<dbReference type="SUPFAM" id="SSF52799">
    <property type="entry name" value="(Phosphotyrosine protein) phosphatases II"/>
    <property type="match status" value="1"/>
</dbReference>
<name>A0ABN7AC03_9HEMI</name>
<proteinExistence type="inferred from homology"/>
<dbReference type="PANTHER" id="PTHR10807:SF110">
    <property type="entry name" value="FI17948P1"/>
    <property type="match status" value="1"/>
</dbReference>
<comment type="similarity">
    <text evidence="1">Belongs to the protein-tyrosine phosphatase family. Non-receptor class myotubularin subfamily.</text>
</comment>
<dbReference type="PANTHER" id="PTHR10807">
    <property type="entry name" value="MYOTUBULARIN-RELATED"/>
    <property type="match status" value="1"/>
</dbReference>
<dbReference type="Pfam" id="PF06602">
    <property type="entry name" value="Myotub-related"/>
    <property type="match status" value="2"/>
</dbReference>
<dbReference type="CDD" id="cd14537">
    <property type="entry name" value="PTP-MTMR10-like"/>
    <property type="match status" value="1"/>
</dbReference>
<organism evidence="3 4">
    <name type="scientific">Nesidiocoris tenuis</name>
    <dbReference type="NCBI Taxonomy" id="355587"/>
    <lineage>
        <taxon>Eukaryota</taxon>
        <taxon>Metazoa</taxon>
        <taxon>Ecdysozoa</taxon>
        <taxon>Arthropoda</taxon>
        <taxon>Hexapoda</taxon>
        <taxon>Insecta</taxon>
        <taxon>Pterygota</taxon>
        <taxon>Neoptera</taxon>
        <taxon>Paraneoptera</taxon>
        <taxon>Hemiptera</taxon>
        <taxon>Heteroptera</taxon>
        <taxon>Panheteroptera</taxon>
        <taxon>Cimicomorpha</taxon>
        <taxon>Miridae</taxon>
        <taxon>Dicyphina</taxon>
        <taxon>Nesidiocoris</taxon>
    </lineage>
</organism>